<dbReference type="AlphaFoldDB" id="D3DHF2"/>
<gene>
    <name evidence="4" type="ordered locus">HTH_0794</name>
</gene>
<dbReference type="EMBL" id="AP011112">
    <property type="protein sequence ID" value="BAI69254.1"/>
    <property type="molecule type" value="Genomic_DNA"/>
</dbReference>
<accession>D3DHF2</accession>
<dbReference type="Proteomes" id="UP000002574">
    <property type="component" value="Chromosome"/>
</dbReference>
<evidence type="ECO:0000256" key="2">
    <source>
        <dbReference type="SAM" id="SignalP"/>
    </source>
</evidence>
<protein>
    <recommendedName>
        <fullName evidence="3">Ig-like domain-containing protein</fullName>
    </recommendedName>
</protein>
<dbReference type="RefSeq" id="WP_012963435.1">
    <property type="nucleotide sequence ID" value="NC_013799.1"/>
</dbReference>
<dbReference type="STRING" id="608538.HTH_0794"/>
<keyword evidence="5" id="KW-1185">Reference proteome</keyword>
<feature type="region of interest" description="Disordered" evidence="1">
    <location>
        <begin position="329"/>
        <end position="372"/>
    </location>
</feature>
<dbReference type="OrthoDB" id="928769at2"/>
<evidence type="ECO:0000313" key="4">
    <source>
        <dbReference type="EMBL" id="BAI69254.1"/>
    </source>
</evidence>
<dbReference type="InterPro" id="IPR007110">
    <property type="entry name" value="Ig-like_dom"/>
</dbReference>
<feature type="chain" id="PRO_5003043288" description="Ig-like domain-containing protein" evidence="2">
    <location>
        <begin position="22"/>
        <end position="399"/>
    </location>
</feature>
<dbReference type="KEGG" id="hte:Hydth_0794"/>
<evidence type="ECO:0000313" key="5">
    <source>
        <dbReference type="Proteomes" id="UP000002574"/>
    </source>
</evidence>
<keyword evidence="2" id="KW-0732">Signal</keyword>
<feature type="compositionally biased region" description="Gly residues" evidence="1">
    <location>
        <begin position="347"/>
        <end position="370"/>
    </location>
</feature>
<evidence type="ECO:0000256" key="1">
    <source>
        <dbReference type="SAM" id="MobiDB-lite"/>
    </source>
</evidence>
<dbReference type="eggNOG" id="ENOG502ZWRP">
    <property type="taxonomic scope" value="Bacteria"/>
</dbReference>
<dbReference type="PROSITE" id="PS50835">
    <property type="entry name" value="IG_LIKE"/>
    <property type="match status" value="1"/>
</dbReference>
<feature type="signal peptide" evidence="2">
    <location>
        <begin position="1"/>
        <end position="21"/>
    </location>
</feature>
<name>D3DHF2_HYDTT</name>
<dbReference type="KEGG" id="hth:HTH_0794"/>
<reference evidence="4 5" key="1">
    <citation type="journal article" date="2010" name="J. Bacteriol.">
        <title>Complete genome sequence of the thermophilic, obligately chemolithoautotrophic hydrogen-oxidizing bacterium Hydrogenobacter thermophilus TK-6.</title>
        <authorList>
            <person name="Arai H."/>
            <person name="Kanbe H."/>
            <person name="Ishii M."/>
            <person name="Igarashi Y."/>
        </authorList>
    </citation>
    <scope>NUCLEOTIDE SEQUENCE [LARGE SCALE GENOMIC DNA]</scope>
    <source>
        <strain evidence="5">DSM 6534 / IAM 12695 / TK-6 [Tokyo]</strain>
    </source>
</reference>
<organism evidence="4 5">
    <name type="scientific">Hydrogenobacter thermophilus (strain DSM 6534 / IAM 12695 / TK-6)</name>
    <dbReference type="NCBI Taxonomy" id="608538"/>
    <lineage>
        <taxon>Bacteria</taxon>
        <taxon>Pseudomonadati</taxon>
        <taxon>Aquificota</taxon>
        <taxon>Aquificia</taxon>
        <taxon>Aquificales</taxon>
        <taxon>Aquificaceae</taxon>
        <taxon>Hydrogenobacter</taxon>
    </lineage>
</organism>
<feature type="domain" description="Ig-like" evidence="3">
    <location>
        <begin position="47"/>
        <end position="146"/>
    </location>
</feature>
<evidence type="ECO:0000259" key="3">
    <source>
        <dbReference type="PROSITE" id="PS50835"/>
    </source>
</evidence>
<proteinExistence type="predicted"/>
<sequence>MKLKGALLAGLALLPFAVSYGAYYDLGTSAPPASVGGCNFVFFNTAPQAAIPDHTLVSTIPGAPAGYTLTTSYNVDKRTVPTSWGTWSHSYTGPVFFTGLGQTTLTLTISPAVESFMLYVEPEEFGTYNCTVTTDAGDNSGPVPITGYAGARGFAFVHPSPVINTITITCDAGADGFAIGEFAATCSAGGGAPPPNVSNITSEFGSRDMVDFKNVPLLTRKGPAIVRIESQNVIFISGIRINEFSRPALQGASLKSNAMTGALQPSQEQNFILDLNAGERPCGAQQFNLSGYCTVGIIFEPKSEGKKEAFLEVYYNTPNPVKIYITGTGVSQQSQPQPQPSPQPPGAGSGGSSGGSGSSAGTGGGGGGGCSMSSGASPLNALAWLMLPGAALFRRLRRS</sequence>